<dbReference type="PROSITE" id="PS50104">
    <property type="entry name" value="TIR"/>
    <property type="match status" value="1"/>
</dbReference>
<sequence>MSAGKIFISYRREDTSGESGRLKDKLEQIFGAENIFYDVETLEAGLNFDESISKALTESKILLAMIGPHWLKITDGEGKPRIQKTNDWVRKEIGLALHKNIRVIPILVNGAQMPDSESLPEDLRELSLKHAQEISSSRWNYDVGELIKVLEKIVPPKKKETVLNTGNFQNTSRPPLPPKPKSWWAKNYLWVLGSFVGFLLLVGLCNPEEYPLEPSIDYPTQEESIVVDPENIIPDQESKPSNSGQGSQADPRVVNPNGTEIYNSLTLKETPFEFGGKWWLYENDIRSGYFQIVQEGARFTFNYYLFNVHVGSGSGYFQDGYLISDKFIMKDNPETFGFSFYSEDQGKTWLGQTYAGQQTSPAYLVKN</sequence>
<evidence type="ECO:0000313" key="3">
    <source>
        <dbReference type="EMBL" id="PZV82219.1"/>
    </source>
</evidence>
<reference evidence="3 4" key="1">
    <citation type="submission" date="2018-06" db="EMBL/GenBank/DDBJ databases">
        <title>Genomic Encyclopedia of Archaeal and Bacterial Type Strains, Phase II (KMG-II): from individual species to whole genera.</title>
        <authorList>
            <person name="Goeker M."/>
        </authorList>
    </citation>
    <scope>NUCLEOTIDE SEQUENCE [LARGE SCALE GENOMIC DNA]</scope>
    <source>
        <strain evidence="3 4">T4</strain>
    </source>
</reference>
<dbReference type="Gene3D" id="3.40.50.10140">
    <property type="entry name" value="Toll/interleukin-1 receptor homology (TIR) domain"/>
    <property type="match status" value="1"/>
</dbReference>
<name>A0A326RZE2_9BACT</name>
<proteinExistence type="predicted"/>
<dbReference type="GO" id="GO:0007165">
    <property type="term" value="P:signal transduction"/>
    <property type="evidence" value="ECO:0007669"/>
    <property type="project" value="InterPro"/>
</dbReference>
<feature type="region of interest" description="Disordered" evidence="1">
    <location>
        <begin position="233"/>
        <end position="256"/>
    </location>
</feature>
<dbReference type="InterPro" id="IPR000157">
    <property type="entry name" value="TIR_dom"/>
</dbReference>
<dbReference type="InterPro" id="IPR035897">
    <property type="entry name" value="Toll_tir_struct_dom_sf"/>
</dbReference>
<keyword evidence="4" id="KW-1185">Reference proteome</keyword>
<feature type="domain" description="TIR" evidence="2">
    <location>
        <begin position="2"/>
        <end position="150"/>
    </location>
</feature>
<dbReference type="AlphaFoldDB" id="A0A326RZE2"/>
<organism evidence="3 4">
    <name type="scientific">Algoriphagus aquaeductus</name>
    <dbReference type="NCBI Taxonomy" id="475299"/>
    <lineage>
        <taxon>Bacteria</taxon>
        <taxon>Pseudomonadati</taxon>
        <taxon>Bacteroidota</taxon>
        <taxon>Cytophagia</taxon>
        <taxon>Cytophagales</taxon>
        <taxon>Cyclobacteriaceae</taxon>
        <taxon>Algoriphagus</taxon>
    </lineage>
</organism>
<protein>
    <submittedName>
        <fullName evidence="3">TIR domain-containing protein</fullName>
    </submittedName>
</protein>
<dbReference type="Proteomes" id="UP000248917">
    <property type="component" value="Unassembled WGS sequence"/>
</dbReference>
<feature type="compositionally biased region" description="Polar residues" evidence="1">
    <location>
        <begin position="239"/>
        <end position="248"/>
    </location>
</feature>
<dbReference type="Pfam" id="PF13676">
    <property type="entry name" value="TIR_2"/>
    <property type="match status" value="1"/>
</dbReference>
<evidence type="ECO:0000256" key="1">
    <source>
        <dbReference type="SAM" id="MobiDB-lite"/>
    </source>
</evidence>
<accession>A0A326RZE2</accession>
<dbReference type="RefSeq" id="WP_111393362.1">
    <property type="nucleotide sequence ID" value="NZ_QKTX01000009.1"/>
</dbReference>
<gene>
    <name evidence="3" type="ORF">CLV31_10980</name>
</gene>
<dbReference type="OrthoDB" id="574237at2"/>
<dbReference type="SUPFAM" id="SSF52200">
    <property type="entry name" value="Toll/Interleukin receptor TIR domain"/>
    <property type="match status" value="1"/>
</dbReference>
<evidence type="ECO:0000259" key="2">
    <source>
        <dbReference type="PROSITE" id="PS50104"/>
    </source>
</evidence>
<comment type="caution">
    <text evidence="3">The sequence shown here is derived from an EMBL/GenBank/DDBJ whole genome shotgun (WGS) entry which is preliminary data.</text>
</comment>
<dbReference type="EMBL" id="QKTX01000009">
    <property type="protein sequence ID" value="PZV82219.1"/>
    <property type="molecule type" value="Genomic_DNA"/>
</dbReference>
<evidence type="ECO:0000313" key="4">
    <source>
        <dbReference type="Proteomes" id="UP000248917"/>
    </source>
</evidence>